<keyword evidence="1" id="KW-0732">Signal</keyword>
<feature type="signal peptide" evidence="1">
    <location>
        <begin position="1"/>
        <end position="24"/>
    </location>
</feature>
<organism evidence="2 3">
    <name type="scientific">Candidatus Paraprevotella stercoravium</name>
    <dbReference type="NCBI Taxonomy" id="2838725"/>
    <lineage>
        <taxon>Bacteria</taxon>
        <taxon>Pseudomonadati</taxon>
        <taxon>Bacteroidota</taxon>
        <taxon>Bacteroidia</taxon>
        <taxon>Bacteroidales</taxon>
        <taxon>Prevotellaceae</taxon>
        <taxon>Paraprevotella</taxon>
    </lineage>
</organism>
<dbReference type="PROSITE" id="PS51257">
    <property type="entry name" value="PROKAR_LIPOPROTEIN"/>
    <property type="match status" value="1"/>
</dbReference>
<evidence type="ECO:0000313" key="2">
    <source>
        <dbReference type="EMBL" id="MBU3852985.1"/>
    </source>
</evidence>
<gene>
    <name evidence="2" type="ORF">H9789_04065</name>
</gene>
<dbReference type="AlphaFoldDB" id="A0A9E2L550"/>
<reference evidence="2" key="2">
    <citation type="submission" date="2021-04" db="EMBL/GenBank/DDBJ databases">
        <authorList>
            <person name="Gilroy R."/>
        </authorList>
    </citation>
    <scope>NUCLEOTIDE SEQUENCE</scope>
    <source>
        <strain evidence="2">G3-2149</strain>
    </source>
</reference>
<dbReference type="Proteomes" id="UP000823865">
    <property type="component" value="Unassembled WGS sequence"/>
</dbReference>
<sequence>MKKFFSWMLPAIAMLAFVGTSCNDDDEGARIEPPTIKVGEISLESETSSNVVVTVTPSENTETWYWKCEETGGETDSYVSVKGSEETQLSIPIELDKDYTLAVYAENAAGKSEEVTKQFKMPSASVSGDLVTFEIKNLSALSVDVEVKKSAECTRYAIGAVSKFANTGGGEDMNYDDDTFIESAQRSLNPNSDYPFQPYNTSDSDGIFTELTLNKAKLQSDPDNTGLIFTPGQVYVVGIYALNASGEGTLYKKEFTVPEVDVTKGQVNVEIAVEADDMTLTSVSASFKADVSCAKLITSIVHKSTLKASGFYDMGEDDQMKFLASNTAQCPQPYTGEFKRDFSTAFSPNTDFVISAVPIDAEGNIGKVAFFEGTTPGISFDGLGKIETANVTQTTCENIDIQLTANENVNEIRLLCLSDADFSKAVGSDLEWVMFDEKTYSHLWTVYKTSEISNIQIAVDEMRRGLPFYIYAVTVDANGNISPVQNIAELAGLEGETFVTMAEQQEEGIALDGSGKISLTLTEETVDGMTTVNFTVAKGEHTQQAWYFRDSSGATTAESLKEVVKRLFADYPELPTSVKSITFDTSYKEEYMVPRDGKYYGDVIAFITLDDDNKLSLATFHEAGTGNVTK</sequence>
<name>A0A9E2L550_9BACT</name>
<feature type="chain" id="PRO_5039436115" evidence="1">
    <location>
        <begin position="25"/>
        <end position="630"/>
    </location>
</feature>
<reference evidence="2" key="1">
    <citation type="journal article" date="2021" name="PeerJ">
        <title>Extensive microbial diversity within the chicken gut microbiome revealed by metagenomics and culture.</title>
        <authorList>
            <person name="Gilroy R."/>
            <person name="Ravi A."/>
            <person name="Getino M."/>
            <person name="Pursley I."/>
            <person name="Horton D.L."/>
            <person name="Alikhan N.F."/>
            <person name="Baker D."/>
            <person name="Gharbi K."/>
            <person name="Hall N."/>
            <person name="Watson M."/>
            <person name="Adriaenssens E.M."/>
            <person name="Foster-Nyarko E."/>
            <person name="Jarju S."/>
            <person name="Secka A."/>
            <person name="Antonio M."/>
            <person name="Oren A."/>
            <person name="Chaudhuri R.R."/>
            <person name="La Ragione R."/>
            <person name="Hildebrand F."/>
            <person name="Pallen M.J."/>
        </authorList>
    </citation>
    <scope>NUCLEOTIDE SEQUENCE</scope>
    <source>
        <strain evidence="2">G3-2149</strain>
    </source>
</reference>
<evidence type="ECO:0000313" key="3">
    <source>
        <dbReference type="Proteomes" id="UP000823865"/>
    </source>
</evidence>
<evidence type="ECO:0000256" key="1">
    <source>
        <dbReference type="SAM" id="SignalP"/>
    </source>
</evidence>
<accession>A0A9E2L550</accession>
<dbReference type="CDD" id="cd00063">
    <property type="entry name" value="FN3"/>
    <property type="match status" value="1"/>
</dbReference>
<proteinExistence type="predicted"/>
<dbReference type="EMBL" id="JAHLFU010000079">
    <property type="protein sequence ID" value="MBU3852985.1"/>
    <property type="molecule type" value="Genomic_DNA"/>
</dbReference>
<comment type="caution">
    <text evidence="2">The sequence shown here is derived from an EMBL/GenBank/DDBJ whole genome shotgun (WGS) entry which is preliminary data.</text>
</comment>
<protein>
    <submittedName>
        <fullName evidence="2">Uncharacterized protein</fullName>
    </submittedName>
</protein>
<dbReference type="InterPro" id="IPR003961">
    <property type="entry name" value="FN3_dom"/>
</dbReference>